<accession>A0A0F9XK46</accession>
<evidence type="ECO:0000313" key="1">
    <source>
        <dbReference type="EMBL" id="KKN92443.1"/>
    </source>
</evidence>
<gene>
    <name evidence="1" type="ORF">LCGC14_0209340</name>
</gene>
<name>A0A0F9XK46_9ZZZZ</name>
<dbReference type="EMBL" id="LAZR01000095">
    <property type="protein sequence ID" value="KKN92443.1"/>
    <property type="molecule type" value="Genomic_DNA"/>
</dbReference>
<protein>
    <submittedName>
        <fullName evidence="1">Uncharacterized protein</fullName>
    </submittedName>
</protein>
<comment type="caution">
    <text evidence="1">The sequence shown here is derived from an EMBL/GenBank/DDBJ whole genome shotgun (WGS) entry which is preliminary data.</text>
</comment>
<proteinExistence type="predicted"/>
<dbReference type="AlphaFoldDB" id="A0A0F9XK46"/>
<sequence>MIKEQDEDRISKGLLGTAANAYEPSYNTLSNPYNTQATRDVSAGKSGIVGNAKAGDKVYNPDTAVRKKISQKIKQRHKRFVKEQKRG</sequence>
<organism evidence="1">
    <name type="scientific">marine sediment metagenome</name>
    <dbReference type="NCBI Taxonomy" id="412755"/>
    <lineage>
        <taxon>unclassified sequences</taxon>
        <taxon>metagenomes</taxon>
        <taxon>ecological metagenomes</taxon>
    </lineage>
</organism>
<reference evidence="1" key="1">
    <citation type="journal article" date="2015" name="Nature">
        <title>Complex archaea that bridge the gap between prokaryotes and eukaryotes.</title>
        <authorList>
            <person name="Spang A."/>
            <person name="Saw J.H."/>
            <person name="Jorgensen S.L."/>
            <person name="Zaremba-Niedzwiedzka K."/>
            <person name="Martijn J."/>
            <person name="Lind A.E."/>
            <person name="van Eijk R."/>
            <person name="Schleper C."/>
            <person name="Guy L."/>
            <person name="Ettema T.J."/>
        </authorList>
    </citation>
    <scope>NUCLEOTIDE SEQUENCE</scope>
</reference>